<dbReference type="Proteomes" id="UP000244924">
    <property type="component" value="Unassembled WGS sequence"/>
</dbReference>
<protein>
    <recommendedName>
        <fullName evidence="4">DUF1344 domain-containing protein</fullName>
    </recommendedName>
</protein>
<keyword evidence="1" id="KW-0732">Signal</keyword>
<dbReference type="EMBL" id="OMOQ01000001">
    <property type="protein sequence ID" value="SPH16841.1"/>
    <property type="molecule type" value="Genomic_DNA"/>
</dbReference>
<sequence>MRKFLYPTIVAAMLATSVGAFAADTTTTDAIKAFDMKAMTLTLQDGSVYYLPKGFKDPGLKVGEKVNVTWHMTSDKHEVDTVTIAK</sequence>
<evidence type="ECO:0008006" key="4">
    <source>
        <dbReference type="Google" id="ProtNLM"/>
    </source>
</evidence>
<dbReference type="AlphaFoldDB" id="A0A2R8B2J3"/>
<feature type="signal peptide" evidence="1">
    <location>
        <begin position="1"/>
        <end position="22"/>
    </location>
</feature>
<dbReference type="Pfam" id="PF07076">
    <property type="entry name" value="DUF1344"/>
    <property type="match status" value="1"/>
</dbReference>
<evidence type="ECO:0000256" key="1">
    <source>
        <dbReference type="SAM" id="SignalP"/>
    </source>
</evidence>
<evidence type="ECO:0000313" key="3">
    <source>
        <dbReference type="Proteomes" id="UP000244924"/>
    </source>
</evidence>
<dbReference type="OrthoDB" id="7868674at2"/>
<organism evidence="2 3">
    <name type="scientific">Albidovulum aquaemixtae</name>
    <dbReference type="NCBI Taxonomy" id="1542388"/>
    <lineage>
        <taxon>Bacteria</taxon>
        <taxon>Pseudomonadati</taxon>
        <taxon>Pseudomonadota</taxon>
        <taxon>Alphaproteobacteria</taxon>
        <taxon>Rhodobacterales</taxon>
        <taxon>Paracoccaceae</taxon>
        <taxon>Albidovulum</taxon>
    </lineage>
</organism>
<gene>
    <name evidence="2" type="ORF">DEA8626_00355</name>
</gene>
<feature type="chain" id="PRO_5015303492" description="DUF1344 domain-containing protein" evidence="1">
    <location>
        <begin position="23"/>
        <end position="86"/>
    </location>
</feature>
<name>A0A2R8B2J3_9RHOB</name>
<dbReference type="RefSeq" id="WP_108851339.1">
    <property type="nucleotide sequence ID" value="NZ_OMOQ01000001.1"/>
</dbReference>
<keyword evidence="3" id="KW-1185">Reference proteome</keyword>
<evidence type="ECO:0000313" key="2">
    <source>
        <dbReference type="EMBL" id="SPH16841.1"/>
    </source>
</evidence>
<accession>A0A2R8B2J3</accession>
<reference evidence="2 3" key="1">
    <citation type="submission" date="2018-03" db="EMBL/GenBank/DDBJ databases">
        <authorList>
            <person name="Keele B.F."/>
        </authorList>
    </citation>
    <scope>NUCLEOTIDE SEQUENCE [LARGE SCALE GENOMIC DNA]</scope>
    <source>
        <strain evidence="2 3">CECT 8626</strain>
    </source>
</reference>
<proteinExistence type="predicted"/>
<dbReference type="InterPro" id="IPR009780">
    <property type="entry name" value="DUF1344"/>
</dbReference>